<protein>
    <recommendedName>
        <fullName evidence="3">Azaphilone pigments biosynthesis cluster protein L N-terminal domain-containing protein</fullName>
    </recommendedName>
</protein>
<feature type="domain" description="Azaphilone pigments biosynthesis cluster protein L N-terminal" evidence="3">
    <location>
        <begin position="243"/>
        <end position="309"/>
    </location>
</feature>
<keyword evidence="5" id="KW-1185">Reference proteome</keyword>
<evidence type="ECO:0000259" key="3">
    <source>
        <dbReference type="Pfam" id="PF17111"/>
    </source>
</evidence>
<feature type="region of interest" description="Disordered" evidence="2">
    <location>
        <begin position="219"/>
        <end position="241"/>
    </location>
</feature>
<feature type="domain" description="Azaphilone pigments biosynthesis cluster protein L N-terminal" evidence="3">
    <location>
        <begin position="2"/>
        <end position="208"/>
    </location>
</feature>
<evidence type="ECO:0000256" key="2">
    <source>
        <dbReference type="SAM" id="MobiDB-lite"/>
    </source>
</evidence>
<feature type="compositionally biased region" description="Basic and acidic residues" evidence="2">
    <location>
        <begin position="378"/>
        <end position="395"/>
    </location>
</feature>
<dbReference type="AlphaFoldDB" id="A0A7H8QZE3"/>
<evidence type="ECO:0000313" key="4">
    <source>
        <dbReference type="EMBL" id="QKX59514.1"/>
    </source>
</evidence>
<sequence>MADPLSVAASLIALTSFAFETSKSLYQAVDSFQSSKRIIRELREEVESLNQVLEALAQMAVEYGDQLVNLKLPLLRCGKTCQEFEETINKCVAHAGGEKRSFRDWVQLQFRGGDIADLKTTLAGYKSTINIAIGGATFRQAAVTTNVVDDYRKMIDEATSDLQEHLVLIDERMQSLLAQDGPQNRHAPEVKDIKEEKEGIGQCLAICTEVSQLIEGFQSRQPPIDRSSIHASSSNGRVSSSVADTTNNILVDFKQKLSMNTQDLKSRLLELENQLQSQNGQNTSPRDRATLKAMKEERDSIDQCLKICADASDLTATARTNVYENVASADNAHQLVVSTIGELISAKHVTTGSNSIQWLGQISDETLQKLSGDHRHFVSERKSDSELSSTEKDGFGNRYGTGRPLDAEKAQHYRPSSSSGR</sequence>
<accession>A0A7H8QZE3</accession>
<feature type="compositionally biased region" description="Low complexity" evidence="2">
    <location>
        <begin position="232"/>
        <end position="241"/>
    </location>
</feature>
<dbReference type="GeneID" id="55994143"/>
<keyword evidence="1" id="KW-0175">Coiled coil</keyword>
<feature type="region of interest" description="Disordered" evidence="2">
    <location>
        <begin position="378"/>
        <end position="421"/>
    </location>
</feature>
<gene>
    <name evidence="4" type="ORF">TRUGW13939_06648</name>
</gene>
<name>A0A7H8QZE3_TALRU</name>
<dbReference type="OrthoDB" id="5068804at2759"/>
<dbReference type="InterPro" id="IPR031348">
    <property type="entry name" value="PigL_N"/>
</dbReference>
<organism evidence="4 5">
    <name type="scientific">Talaromyces rugulosus</name>
    <name type="common">Penicillium rugulosum</name>
    <dbReference type="NCBI Taxonomy" id="121627"/>
    <lineage>
        <taxon>Eukaryota</taxon>
        <taxon>Fungi</taxon>
        <taxon>Dikarya</taxon>
        <taxon>Ascomycota</taxon>
        <taxon>Pezizomycotina</taxon>
        <taxon>Eurotiomycetes</taxon>
        <taxon>Eurotiomycetidae</taxon>
        <taxon>Eurotiales</taxon>
        <taxon>Trichocomaceae</taxon>
        <taxon>Talaromyces</taxon>
        <taxon>Talaromyces sect. Islandici</taxon>
    </lineage>
</organism>
<feature type="coiled-coil region" evidence="1">
    <location>
        <begin position="32"/>
        <end position="59"/>
    </location>
</feature>
<evidence type="ECO:0000256" key="1">
    <source>
        <dbReference type="SAM" id="Coils"/>
    </source>
</evidence>
<reference evidence="5" key="1">
    <citation type="submission" date="2020-06" db="EMBL/GenBank/DDBJ databases">
        <title>A chromosome-scale genome assembly of Talaromyces rugulosus W13939.</title>
        <authorList>
            <person name="Wang B."/>
            <person name="Guo L."/>
            <person name="Ye K."/>
            <person name="Wang L."/>
        </authorList>
    </citation>
    <scope>NUCLEOTIDE SEQUENCE [LARGE SCALE GENOMIC DNA]</scope>
    <source>
        <strain evidence="5">W13939</strain>
    </source>
</reference>
<dbReference type="RefSeq" id="XP_035345692.1">
    <property type="nucleotide sequence ID" value="XM_035489799.1"/>
</dbReference>
<evidence type="ECO:0000313" key="5">
    <source>
        <dbReference type="Proteomes" id="UP000509510"/>
    </source>
</evidence>
<dbReference type="EMBL" id="CP055900">
    <property type="protein sequence ID" value="QKX59514.1"/>
    <property type="molecule type" value="Genomic_DNA"/>
</dbReference>
<dbReference type="Pfam" id="PF17111">
    <property type="entry name" value="PigL_N"/>
    <property type="match status" value="2"/>
</dbReference>
<dbReference type="Proteomes" id="UP000509510">
    <property type="component" value="Chromosome III"/>
</dbReference>
<proteinExistence type="predicted"/>
<feature type="coiled-coil region" evidence="1">
    <location>
        <begin position="254"/>
        <end position="281"/>
    </location>
</feature>
<dbReference type="KEGG" id="trg:TRUGW13939_06648"/>